<dbReference type="Proteomes" id="UP001500840">
    <property type="component" value="Unassembled WGS sequence"/>
</dbReference>
<feature type="domain" description="DUF1553" evidence="2">
    <location>
        <begin position="740"/>
        <end position="996"/>
    </location>
</feature>
<reference evidence="5" key="1">
    <citation type="journal article" date="2019" name="Int. J. Syst. Evol. Microbiol.">
        <title>The Global Catalogue of Microorganisms (GCM) 10K type strain sequencing project: providing services to taxonomists for standard genome sequencing and annotation.</title>
        <authorList>
            <consortium name="The Broad Institute Genomics Platform"/>
            <consortium name="The Broad Institute Genome Sequencing Center for Infectious Disease"/>
            <person name="Wu L."/>
            <person name="Ma J."/>
        </authorList>
    </citation>
    <scope>NUCLEOTIDE SEQUENCE [LARGE SCALE GENOMIC DNA]</scope>
    <source>
        <strain evidence="5">JCM 17759</strain>
    </source>
</reference>
<sequence>MSSPLLNTPLRVCLFVIATISGTLCVLHGEETIDFSDQVSPILSDKCFHCHGPDAENQDSDFRADNKENLFADLGGYFAVVPGDLDSSELHARIHSTDEGDQMPPPDSNRSLSAEEKRILDLWIKQGAPYEGHWAFEIPQRPEVPVDAITSAESHAGWDAATIERWSSNPIDAFVGRRLIEAGLPPSPEADALTQLRRASLTLTGLLPPEDLQAMVQANPTDETYRQAVDRLLDSMAYAERQSLRWLDAARYADTDGYQNDNGRTNWPWRDWVTKAFYDNMPFDQFTIEQLAGDMLPDATASQRLATTFNRNHRQNSEGGALAAEFLVENVIDRVETTSTVWMGLTFGCARCHDHKYDPLSQKEFFQLYGYFNNIGERGIGKGVDAMPTMKVVSPLPPVPDELITSYHNAEQERIAARNGLSHRMHAWIAESEQHLPESPYQHWSDVAVHNATLHGDGTLRVNDDNTVQYSPAGSASGVTYEIEFHPTTASAANAESNHLDVLQIEALVDDSFTKPNQLAPSSNGNFVLTDVTLTVGDTPVEIASASASRQQPNYIADNVLDDDTRSGWAIHGNQAENVRLILELKTPIKPDPQSTIKLRLRFTQDFPNHSIGKLRLQTAVKNATTDEEPLISDQAIVAILRKPEKSRSKDDKKTLSSYYESIDPTLVEAERRFNEAEKALQEAGGQIATTMVMKERDGDPLPAYLLMRGQYDAPDKSEVLSRGVPVALLSSADASQPADRLELAKWLVSREHPLTARVTVNRIWQDHFGIGLVSTTEDFGLQGEVPSHPELLDWLAVEFIESGWDVKAMHRLIVTSATYRQSSRSSEAIVAADPKNRLLAHGPRYRADGFVIRDIALQASGLLNEQVGGPSVKSYQPDGLWESLAASAGTKYRISGGNALYRKSMYSYWKRAVNPPRQIIFDGGGREVCNVRVRRTNTPLQALVLMNDPTFIEAARKLSERALRMPELSDPQRIEAIYTQAIAKPISDRSSKVLLDSLAYFRQHFKTKPDDAIKLISTGASPRDESLDGTEHAAWTSVAHLIFNLDQFVSVE</sequence>
<dbReference type="InterPro" id="IPR022655">
    <property type="entry name" value="DUF1553"/>
</dbReference>
<organism evidence="4 5">
    <name type="scientific">Novipirellula rosea</name>
    <dbReference type="NCBI Taxonomy" id="1031540"/>
    <lineage>
        <taxon>Bacteria</taxon>
        <taxon>Pseudomonadati</taxon>
        <taxon>Planctomycetota</taxon>
        <taxon>Planctomycetia</taxon>
        <taxon>Pirellulales</taxon>
        <taxon>Pirellulaceae</taxon>
        <taxon>Novipirellula</taxon>
    </lineage>
</organism>
<dbReference type="EMBL" id="BAABGA010000012">
    <property type="protein sequence ID" value="GAA4447672.1"/>
    <property type="molecule type" value="Genomic_DNA"/>
</dbReference>
<comment type="caution">
    <text evidence="4">The sequence shown here is derived from an EMBL/GenBank/DDBJ whole genome shotgun (WGS) entry which is preliminary data.</text>
</comment>
<evidence type="ECO:0000259" key="1">
    <source>
        <dbReference type="Pfam" id="PF07583"/>
    </source>
</evidence>
<gene>
    <name evidence="4" type="ORF">GCM10023156_09960</name>
</gene>
<dbReference type="PANTHER" id="PTHR35889:SF3">
    <property type="entry name" value="F-BOX DOMAIN-CONTAINING PROTEIN"/>
    <property type="match status" value="1"/>
</dbReference>
<proteinExistence type="predicted"/>
<dbReference type="RefSeq" id="WP_345319990.1">
    <property type="nucleotide sequence ID" value="NZ_BAABGA010000012.1"/>
</dbReference>
<name>A0ABP8MDD4_9BACT</name>
<dbReference type="SUPFAM" id="SSF46626">
    <property type="entry name" value="Cytochrome c"/>
    <property type="match status" value="1"/>
</dbReference>
<accession>A0ABP8MDD4</accession>
<dbReference type="PANTHER" id="PTHR35889">
    <property type="entry name" value="CYCLOINULO-OLIGOSACCHARIDE FRUCTANOTRANSFERASE-RELATED"/>
    <property type="match status" value="1"/>
</dbReference>
<dbReference type="InterPro" id="IPR036909">
    <property type="entry name" value="Cyt_c-like_dom_sf"/>
</dbReference>
<evidence type="ECO:0000259" key="2">
    <source>
        <dbReference type="Pfam" id="PF07587"/>
    </source>
</evidence>
<dbReference type="InterPro" id="IPR011429">
    <property type="entry name" value="Cyt_c_Planctomycete-type"/>
</dbReference>
<dbReference type="Pfam" id="PF07587">
    <property type="entry name" value="PSD1"/>
    <property type="match status" value="1"/>
</dbReference>
<evidence type="ECO:0000313" key="5">
    <source>
        <dbReference type="Proteomes" id="UP001500840"/>
    </source>
</evidence>
<keyword evidence="5" id="KW-1185">Reference proteome</keyword>
<protein>
    <submittedName>
        <fullName evidence="4">PSD1 and planctomycete cytochrome C domain-containing protein</fullName>
    </submittedName>
</protein>
<dbReference type="Pfam" id="PF07635">
    <property type="entry name" value="PSCyt1"/>
    <property type="match status" value="1"/>
</dbReference>
<dbReference type="Pfam" id="PF07583">
    <property type="entry name" value="PSCyt2"/>
    <property type="match status" value="1"/>
</dbReference>
<feature type="domain" description="DUF1549" evidence="1">
    <location>
        <begin position="170"/>
        <end position="375"/>
    </location>
</feature>
<feature type="domain" description="Cytochrome C Planctomycete-type" evidence="3">
    <location>
        <begin position="47"/>
        <end position="107"/>
    </location>
</feature>
<dbReference type="InterPro" id="IPR011444">
    <property type="entry name" value="DUF1549"/>
</dbReference>
<evidence type="ECO:0000259" key="3">
    <source>
        <dbReference type="Pfam" id="PF07635"/>
    </source>
</evidence>
<evidence type="ECO:0000313" key="4">
    <source>
        <dbReference type="EMBL" id="GAA4447672.1"/>
    </source>
</evidence>